<keyword evidence="1 3" id="KW-0732">Signal</keyword>
<dbReference type="PANTHER" id="PTHR43037:SF5">
    <property type="entry name" value="FERULOYL ESTERASE"/>
    <property type="match status" value="1"/>
</dbReference>
<gene>
    <name evidence="4" type="ORF">K1Y79_14230</name>
</gene>
<dbReference type="InterPro" id="IPR029058">
    <property type="entry name" value="AB_hydrolase_fold"/>
</dbReference>
<protein>
    <submittedName>
        <fullName evidence="4">Prolyl oligopeptidase family serine peptidase</fullName>
    </submittedName>
</protein>
<feature type="chain" id="PRO_5046465619" evidence="3">
    <location>
        <begin position="24"/>
        <end position="265"/>
    </location>
</feature>
<dbReference type="Proteomes" id="UP000812961">
    <property type="component" value="Unassembled WGS sequence"/>
</dbReference>
<comment type="caution">
    <text evidence="4">The sequence shown here is derived from an EMBL/GenBank/DDBJ whole genome shotgun (WGS) entry which is preliminary data.</text>
</comment>
<keyword evidence="2" id="KW-0378">Hydrolase</keyword>
<evidence type="ECO:0000256" key="3">
    <source>
        <dbReference type="SAM" id="SignalP"/>
    </source>
</evidence>
<reference evidence="4 5" key="1">
    <citation type="submission" date="2021-08" db="EMBL/GenBank/DDBJ databases">
        <title>The genome sequence of Chitinophaga sp. B61.</title>
        <authorList>
            <person name="Zhang X."/>
        </authorList>
    </citation>
    <scope>NUCLEOTIDE SEQUENCE [LARGE SCALE GENOMIC DNA]</scope>
    <source>
        <strain evidence="4 5">B61</strain>
    </source>
</reference>
<evidence type="ECO:0000256" key="2">
    <source>
        <dbReference type="ARBA" id="ARBA00022801"/>
    </source>
</evidence>
<name>A0ABS7GCU1_9BACT</name>
<sequence length="265" mass="29544">MKRWIIKRFAYLLLIALMGNVAACSKKNEAAVPGTIGGTDTVPNAGEEDVFAPQTPGITVKKVDFQQGNIDEYFLYIPDTYNEKKTYKWPVVIFLHGATEIGTDIEVIRNLGLMKVVKGKQFVMVTPQCTASWWNTETLQRLYKEVMEKYHVDSTRVYLTGLSMGGYGTWSWAQTNPDQFAAIVPICGVGTPAQACVLDKMPVWAFHNADDPQVTVSASRDMVNALKKCGSNLVKYTEKATGGHDAWTNAYADPALYTWLLDQKR</sequence>
<dbReference type="PANTHER" id="PTHR43037">
    <property type="entry name" value="UNNAMED PRODUCT-RELATED"/>
    <property type="match status" value="1"/>
</dbReference>
<keyword evidence="5" id="KW-1185">Reference proteome</keyword>
<evidence type="ECO:0000313" key="5">
    <source>
        <dbReference type="Proteomes" id="UP000812961"/>
    </source>
</evidence>
<dbReference type="Pfam" id="PF00756">
    <property type="entry name" value="Esterase"/>
    <property type="match status" value="1"/>
</dbReference>
<organism evidence="4 5">
    <name type="scientific">Chitinophaga rhizophila</name>
    <dbReference type="NCBI Taxonomy" id="2866212"/>
    <lineage>
        <taxon>Bacteria</taxon>
        <taxon>Pseudomonadati</taxon>
        <taxon>Bacteroidota</taxon>
        <taxon>Chitinophagia</taxon>
        <taxon>Chitinophagales</taxon>
        <taxon>Chitinophagaceae</taxon>
        <taxon>Chitinophaga</taxon>
    </lineage>
</organism>
<proteinExistence type="predicted"/>
<dbReference type="EMBL" id="JAICCF010000002">
    <property type="protein sequence ID" value="MBW8685493.1"/>
    <property type="molecule type" value="Genomic_DNA"/>
</dbReference>
<evidence type="ECO:0000313" key="4">
    <source>
        <dbReference type="EMBL" id="MBW8685493.1"/>
    </source>
</evidence>
<dbReference type="InterPro" id="IPR050955">
    <property type="entry name" value="Plant_Biomass_Hydrol_Est"/>
</dbReference>
<dbReference type="SUPFAM" id="SSF53474">
    <property type="entry name" value="alpha/beta-Hydrolases"/>
    <property type="match status" value="1"/>
</dbReference>
<evidence type="ECO:0000256" key="1">
    <source>
        <dbReference type="ARBA" id="ARBA00022729"/>
    </source>
</evidence>
<feature type="signal peptide" evidence="3">
    <location>
        <begin position="1"/>
        <end position="23"/>
    </location>
</feature>
<dbReference type="InterPro" id="IPR000801">
    <property type="entry name" value="Esterase-like"/>
</dbReference>
<accession>A0ABS7GCU1</accession>
<dbReference type="RefSeq" id="WP_220250768.1">
    <property type="nucleotide sequence ID" value="NZ_JAICCF010000002.1"/>
</dbReference>
<dbReference type="Gene3D" id="3.40.50.1820">
    <property type="entry name" value="alpha/beta hydrolase"/>
    <property type="match status" value="1"/>
</dbReference>